<keyword evidence="1" id="KW-0812">Transmembrane</keyword>
<proteinExistence type="predicted"/>
<dbReference type="Proteomes" id="UP001527090">
    <property type="component" value="Unassembled WGS sequence"/>
</dbReference>
<organism evidence="3 4">
    <name type="scientific">Paenibacillus alvei</name>
    <name type="common">Bacillus alvei</name>
    <dbReference type="NCBI Taxonomy" id="44250"/>
    <lineage>
        <taxon>Bacteria</taxon>
        <taxon>Bacillati</taxon>
        <taxon>Bacillota</taxon>
        <taxon>Bacilli</taxon>
        <taxon>Bacillales</taxon>
        <taxon>Paenibacillaceae</taxon>
        <taxon>Paenibacillus</taxon>
    </lineage>
</organism>
<keyword evidence="1" id="KW-1133">Transmembrane helix</keyword>
<accession>A0ABT4EDG1</accession>
<evidence type="ECO:0000313" key="3">
    <source>
        <dbReference type="EMBL" id="MCY9531655.1"/>
    </source>
</evidence>
<evidence type="ECO:0000256" key="1">
    <source>
        <dbReference type="SAM" id="Phobius"/>
    </source>
</evidence>
<dbReference type="Pfam" id="PF19701">
    <property type="entry name" value="DUF6199"/>
    <property type="match status" value="1"/>
</dbReference>
<gene>
    <name evidence="3" type="ORF">M5X04_20325</name>
</gene>
<comment type="caution">
    <text evidence="3">The sequence shown here is derived from an EMBL/GenBank/DDBJ whole genome shotgun (WGS) entry which is preliminary data.</text>
</comment>
<dbReference type="RefSeq" id="WP_021255115.1">
    <property type="nucleotide sequence ID" value="NZ_JAMDLY010000016.1"/>
</dbReference>
<feature type="transmembrane region" description="Helical" evidence="1">
    <location>
        <begin position="41"/>
        <end position="62"/>
    </location>
</feature>
<protein>
    <recommendedName>
        <fullName evidence="2">DUF6199 domain-containing protein</fullName>
    </recommendedName>
</protein>
<evidence type="ECO:0000259" key="2">
    <source>
        <dbReference type="Pfam" id="PF19701"/>
    </source>
</evidence>
<sequence>MTVFLAVVIIAGAVSFFFPKFGWEMKHGWAVDEDSGPSDDYIMLTKIGGAIIMAVGLGLFIYRMIV</sequence>
<dbReference type="EMBL" id="JAMDLY010000016">
    <property type="protein sequence ID" value="MCY9531655.1"/>
    <property type="molecule type" value="Genomic_DNA"/>
</dbReference>
<feature type="domain" description="DUF6199" evidence="2">
    <location>
        <begin position="5"/>
        <end position="61"/>
    </location>
</feature>
<keyword evidence="1" id="KW-0472">Membrane</keyword>
<dbReference type="InterPro" id="IPR045679">
    <property type="entry name" value="DUF6199"/>
</dbReference>
<name>A0ABT4EDG1_PAEAL</name>
<evidence type="ECO:0000313" key="4">
    <source>
        <dbReference type="Proteomes" id="UP001527090"/>
    </source>
</evidence>
<keyword evidence="4" id="KW-1185">Reference proteome</keyword>
<reference evidence="3 4" key="1">
    <citation type="submission" date="2022-05" db="EMBL/GenBank/DDBJ databases">
        <title>Genome Sequencing of Bee-Associated Microbes.</title>
        <authorList>
            <person name="Dunlap C."/>
        </authorList>
    </citation>
    <scope>NUCLEOTIDE SEQUENCE [LARGE SCALE GENOMIC DNA]</scope>
    <source>
        <strain evidence="3 4">NRRL NRS-750</strain>
    </source>
</reference>